<gene>
    <name evidence="2" type="ORF">U0070_002425</name>
</gene>
<evidence type="ECO:0008006" key="4">
    <source>
        <dbReference type="Google" id="ProtNLM"/>
    </source>
</evidence>
<dbReference type="AlphaFoldDB" id="A0AAW0HE42"/>
<dbReference type="InterPro" id="IPR013783">
    <property type="entry name" value="Ig-like_fold"/>
</dbReference>
<organism evidence="2 3">
    <name type="scientific">Myodes glareolus</name>
    <name type="common">Bank vole</name>
    <name type="synonym">Clethrionomys glareolus</name>
    <dbReference type="NCBI Taxonomy" id="447135"/>
    <lineage>
        <taxon>Eukaryota</taxon>
        <taxon>Metazoa</taxon>
        <taxon>Chordata</taxon>
        <taxon>Craniata</taxon>
        <taxon>Vertebrata</taxon>
        <taxon>Euteleostomi</taxon>
        <taxon>Mammalia</taxon>
        <taxon>Eutheria</taxon>
        <taxon>Euarchontoglires</taxon>
        <taxon>Glires</taxon>
        <taxon>Rodentia</taxon>
        <taxon>Myomorpha</taxon>
        <taxon>Muroidea</taxon>
        <taxon>Cricetidae</taxon>
        <taxon>Arvicolinae</taxon>
        <taxon>Myodes</taxon>
    </lineage>
</organism>
<feature type="compositionally biased region" description="Polar residues" evidence="1">
    <location>
        <begin position="321"/>
        <end position="340"/>
    </location>
</feature>
<dbReference type="CDD" id="cd00063">
    <property type="entry name" value="FN3"/>
    <property type="match status" value="1"/>
</dbReference>
<evidence type="ECO:0000313" key="3">
    <source>
        <dbReference type="Proteomes" id="UP001488838"/>
    </source>
</evidence>
<dbReference type="InterPro" id="IPR003961">
    <property type="entry name" value="FN3_dom"/>
</dbReference>
<dbReference type="InterPro" id="IPR036116">
    <property type="entry name" value="FN3_sf"/>
</dbReference>
<proteinExistence type="predicted"/>
<evidence type="ECO:0000256" key="1">
    <source>
        <dbReference type="SAM" id="MobiDB-lite"/>
    </source>
</evidence>
<accession>A0AAW0HE42</accession>
<protein>
    <recommendedName>
        <fullName evidence="4">Fibronectin type-III domain-containing protein</fullName>
    </recommendedName>
</protein>
<feature type="compositionally biased region" description="Polar residues" evidence="1">
    <location>
        <begin position="250"/>
        <end position="267"/>
    </location>
</feature>
<dbReference type="Gene3D" id="2.60.40.10">
    <property type="entry name" value="Immunoglobulins"/>
    <property type="match status" value="1"/>
</dbReference>
<dbReference type="SUPFAM" id="SSF49265">
    <property type="entry name" value="Fibronectin type III"/>
    <property type="match status" value="1"/>
</dbReference>
<sequence>MVNVVEENGIQKIIVVPQTFDYYMPLTAPAQQVSPFTAAPLLTFPQASQFMYPPVHGEFPMPYFQEAAPQQMPPPPALPPPPLRPPPATFIYQEHYETYPHGRVNLNQFHERTVKMGEYSKKKMRDRQFGEQKTSSMFNDTSLLLNKVIDMSGTFSPLCPYTVVDSPPRIHTDNNTSSTYSLNTVLSTCTIDNTPKRYITDSLPDINTTDKITSSSEHAPSASTSNATLCSDIINSAPVPPRITHDPVTSDGTQKSSNTESTPSYISESDRNIFISENAHIPSSINNVFRPSGAASISNNIRAYTENNHGTRENNVGGGDNNQISGGKQRKNQSSNAVLQENNTECRAQPCCSNLEKPVISTIKAGIKMDYQWIPKCNGAEITDYRLQWGQVEDSMHLIYTGPSLRYEVKGLTPATTYFCRVQDADEAYQAEPFGEVPERILKIKLWLAFCLCERKDSGPATFRDSGHIQRIWLDHVLVQSQSNCPW</sequence>
<keyword evidence="3" id="KW-1185">Reference proteome</keyword>
<feature type="region of interest" description="Disordered" evidence="1">
    <location>
        <begin position="307"/>
        <end position="340"/>
    </location>
</feature>
<name>A0AAW0HE42_MYOGA</name>
<dbReference type="EMBL" id="JBBHLL010000573">
    <property type="protein sequence ID" value="KAK7800084.1"/>
    <property type="molecule type" value="Genomic_DNA"/>
</dbReference>
<evidence type="ECO:0000313" key="2">
    <source>
        <dbReference type="EMBL" id="KAK7800084.1"/>
    </source>
</evidence>
<comment type="caution">
    <text evidence="2">The sequence shown here is derived from an EMBL/GenBank/DDBJ whole genome shotgun (WGS) entry which is preliminary data.</text>
</comment>
<feature type="region of interest" description="Disordered" evidence="1">
    <location>
        <begin position="198"/>
        <end position="267"/>
    </location>
</feature>
<dbReference type="Proteomes" id="UP001488838">
    <property type="component" value="Unassembled WGS sequence"/>
</dbReference>
<reference evidence="2 3" key="1">
    <citation type="journal article" date="2023" name="bioRxiv">
        <title>Conserved and derived expression patterns and positive selection on dental genes reveal complex evolutionary context of ever-growing rodent molars.</title>
        <authorList>
            <person name="Calamari Z.T."/>
            <person name="Song A."/>
            <person name="Cohen E."/>
            <person name="Akter M."/>
            <person name="Roy R.D."/>
            <person name="Hallikas O."/>
            <person name="Christensen M.M."/>
            <person name="Li P."/>
            <person name="Marangoni P."/>
            <person name="Jernvall J."/>
            <person name="Klein O.D."/>
        </authorList>
    </citation>
    <scope>NUCLEOTIDE SEQUENCE [LARGE SCALE GENOMIC DNA]</scope>
    <source>
        <strain evidence="2">V071</strain>
    </source>
</reference>
<feature type="compositionally biased region" description="Low complexity" evidence="1">
    <location>
        <begin position="213"/>
        <end position="225"/>
    </location>
</feature>